<feature type="transmembrane region" description="Helical" evidence="4">
    <location>
        <begin position="58"/>
        <end position="81"/>
    </location>
</feature>
<feature type="transmembrane region" description="Helical" evidence="4">
    <location>
        <begin position="182"/>
        <end position="202"/>
    </location>
</feature>
<comment type="similarity">
    <text evidence="1 4">Belongs to the spermidine/spermine synthase family.</text>
</comment>
<dbReference type="GO" id="GO:0010487">
    <property type="term" value="F:thermospermine synthase activity"/>
    <property type="evidence" value="ECO:0007669"/>
    <property type="project" value="UniProtKB-ARBA"/>
</dbReference>
<dbReference type="EMBL" id="CP000828">
    <property type="protein sequence ID" value="ABW26752.1"/>
    <property type="molecule type" value="Genomic_DNA"/>
</dbReference>
<dbReference type="PANTHER" id="PTHR43317:SF1">
    <property type="entry name" value="THERMOSPERMINE SYNTHASE ACAULIS5"/>
    <property type="match status" value="1"/>
</dbReference>
<proteinExistence type="inferred from homology"/>
<feature type="transmembrane region" description="Helical" evidence="4">
    <location>
        <begin position="122"/>
        <end position="144"/>
    </location>
</feature>
<dbReference type="UniPathway" id="UPA00248">
    <property type="reaction ID" value="UER00314"/>
</dbReference>
<feature type="active site" description="Proton acceptor" evidence="4 5">
    <location>
        <position position="383"/>
    </location>
</feature>
<dbReference type="InterPro" id="IPR001045">
    <property type="entry name" value="Spermi_synthase"/>
</dbReference>
<comment type="caution">
    <text evidence="4">Lacks conserved residue(s) required for the propagation of feature annotation.</text>
</comment>
<dbReference type="eggNOG" id="COG4262">
    <property type="taxonomic scope" value="Bacteria"/>
</dbReference>
<feature type="binding site" evidence="4">
    <location>
        <position position="287"/>
    </location>
    <ligand>
        <name>spermidine</name>
        <dbReference type="ChEBI" id="CHEBI:57834"/>
    </ligand>
</feature>
<accession>B0CC67</accession>
<dbReference type="FunFam" id="3.40.50.150:FF:000088">
    <property type="entry name" value="Polyamine aminopropyltransferase"/>
    <property type="match status" value="1"/>
</dbReference>
<dbReference type="Gene3D" id="3.40.50.150">
    <property type="entry name" value="Vaccinia Virus protein VP39"/>
    <property type="match status" value="1"/>
</dbReference>
<dbReference type="GO" id="GO:0005886">
    <property type="term" value="C:plasma membrane"/>
    <property type="evidence" value="ECO:0007669"/>
    <property type="project" value="UniProtKB-SubCell"/>
</dbReference>
<protein>
    <recommendedName>
        <fullName evidence="4">Polyamine aminopropyltransferase</fullName>
    </recommendedName>
    <alternativeName>
        <fullName evidence="4">Putrescine aminopropyltransferase</fullName>
        <shortName evidence="4">PAPT</shortName>
    </alternativeName>
    <alternativeName>
        <fullName evidence="4">Spermidine synthase</fullName>
        <shortName evidence="4">SPDS</shortName>
        <shortName evidence="4">SPDSY</shortName>
        <ecNumber evidence="4">2.5.1.16</ecNumber>
    </alternativeName>
</protein>
<keyword evidence="8" id="KW-1185">Reference proteome</keyword>
<dbReference type="InterPro" id="IPR029063">
    <property type="entry name" value="SAM-dependent_MTases_sf"/>
</dbReference>
<feature type="transmembrane region" description="Helical" evidence="4">
    <location>
        <begin position="93"/>
        <end position="116"/>
    </location>
</feature>
<keyword evidence="4" id="KW-0812">Transmembrane</keyword>
<name>B0CC67_ACAM1</name>
<dbReference type="CDD" id="cd02440">
    <property type="entry name" value="AdoMet_MTases"/>
    <property type="match status" value="1"/>
</dbReference>
<comment type="pathway">
    <text evidence="4">Amine and polyamine biosynthesis; spermidine biosynthesis; spermidine from putrescine: step 1/1.</text>
</comment>
<organism evidence="7 8">
    <name type="scientific">Acaryochloris marina (strain MBIC 11017)</name>
    <dbReference type="NCBI Taxonomy" id="329726"/>
    <lineage>
        <taxon>Bacteria</taxon>
        <taxon>Bacillati</taxon>
        <taxon>Cyanobacteriota</taxon>
        <taxon>Cyanophyceae</taxon>
        <taxon>Acaryochloridales</taxon>
        <taxon>Acaryochloridaceae</taxon>
        <taxon>Acaryochloris</taxon>
    </lineage>
</organism>
<evidence type="ECO:0000256" key="5">
    <source>
        <dbReference type="PROSITE-ProRule" id="PRU00354"/>
    </source>
</evidence>
<reference evidence="7 8" key="1">
    <citation type="journal article" date="2008" name="Proc. Natl. Acad. Sci. U.S.A.">
        <title>Niche adaptation and genome expansion in the chlorophyll d-producing cyanobacterium Acaryochloris marina.</title>
        <authorList>
            <person name="Swingley W.D."/>
            <person name="Chen M."/>
            <person name="Cheung P.C."/>
            <person name="Conrad A.L."/>
            <person name="Dejesa L.C."/>
            <person name="Hao J."/>
            <person name="Honchak B.M."/>
            <person name="Karbach L.E."/>
            <person name="Kurdoglu A."/>
            <person name="Lahiri S."/>
            <person name="Mastrian S.D."/>
            <person name="Miyashita H."/>
            <person name="Page L."/>
            <person name="Ramakrishna P."/>
            <person name="Satoh S."/>
            <person name="Sattley W.M."/>
            <person name="Shimada Y."/>
            <person name="Taylor H.L."/>
            <person name="Tomo T."/>
            <person name="Tsuchiya T."/>
            <person name="Wang Z.T."/>
            <person name="Raymond J."/>
            <person name="Mimuro M."/>
            <person name="Blankenship R.E."/>
            <person name="Touchman J.W."/>
        </authorList>
    </citation>
    <scope>NUCLEOTIDE SEQUENCE [LARGE SCALE GENOMIC DNA]</scope>
    <source>
        <strain evidence="8">MBIC 11017</strain>
    </source>
</reference>
<evidence type="ECO:0000259" key="6">
    <source>
        <dbReference type="PROSITE" id="PS51006"/>
    </source>
</evidence>
<dbReference type="SUPFAM" id="SSF53335">
    <property type="entry name" value="S-adenosyl-L-methionine-dependent methyltransferases"/>
    <property type="match status" value="1"/>
</dbReference>
<dbReference type="KEGG" id="amr:AM1_1731"/>
<keyword evidence="4" id="KW-1003">Cell membrane</keyword>
<dbReference type="HOGENOM" id="CLU_034289_1_0_3"/>
<feature type="binding site" evidence="4">
    <location>
        <position position="331"/>
    </location>
    <ligand>
        <name>S-methyl-5'-thioadenosine</name>
        <dbReference type="ChEBI" id="CHEBI:17509"/>
    </ligand>
</feature>
<dbReference type="AlphaFoldDB" id="B0CC67"/>
<feature type="transmembrane region" description="Helical" evidence="4">
    <location>
        <begin position="156"/>
        <end position="176"/>
    </location>
</feature>
<dbReference type="GO" id="GO:0004766">
    <property type="term" value="F:spermidine synthase activity"/>
    <property type="evidence" value="ECO:0007669"/>
    <property type="project" value="UniProtKB-UniRule"/>
</dbReference>
<evidence type="ECO:0000313" key="7">
    <source>
        <dbReference type="EMBL" id="ABW26752.1"/>
    </source>
</evidence>
<comment type="subunit">
    <text evidence="4">Homodimer or homotetramer.</text>
</comment>
<keyword evidence="3 4" id="KW-0620">Polyamine biosynthesis</keyword>
<evidence type="ECO:0000256" key="1">
    <source>
        <dbReference type="ARBA" id="ARBA00007867"/>
    </source>
</evidence>
<sequence length="522" mass="56982">MAESESTSGGVQRPESIPLSSSQQRWLLAAAAISSSVGLAAELLLGTLASYLVGNTALAYGVAVGGFLAAMGLGAYISQFIAVDNQQSQLIKVFLQIELWVAPLTAGLPIGLFVVFVADGPIWLGLFLVTLILGILSGLEVPILTRIIEQDRDVKFALAGVLALDYVGALIGSLAFPVLLLPLLGLFPTAVLIGSLPAFMVFRLGRLFRGMRSWSYWGLCIGVGLCVFAPFVIPFSDRLENTLYRAPIVSRIQSTYQRIVLTRSGNDTRLYLDGDLQLSTVDEYRYHEALVHPALSTHPQRRQVLVLGAGDGMAVREILKWPEVEKVVLVELDPAVVKLARQYPVLVDRNAHALDDPRVAVVYGDAFKLAPQLPDTFDVIIADFPDPDRPALAKLYSQGFYRQLFARLAPNGIFVTQASSPFFAPKVMDCIATTLTATDLQVYPYTVNVPSFGPWGFVLASPKPVQFSSQSLTVPTRFLTPALLPELFQLPKDISIGNAKINRLTDPVIVQYQADPRWSAYY</sequence>
<comment type="subcellular location">
    <subcellularLocation>
        <location evidence="4">Cell membrane</location>
        <topology evidence="4">Multi-pass membrane protein</topology>
    </subcellularLocation>
</comment>
<dbReference type="InterPro" id="IPR030374">
    <property type="entry name" value="PABS"/>
</dbReference>
<feature type="domain" description="PABS" evidence="6">
    <location>
        <begin position="231"/>
        <end position="462"/>
    </location>
</feature>
<dbReference type="Proteomes" id="UP000000268">
    <property type="component" value="Chromosome"/>
</dbReference>
<evidence type="ECO:0000313" key="8">
    <source>
        <dbReference type="Proteomes" id="UP000000268"/>
    </source>
</evidence>
<dbReference type="RefSeq" id="WP_012162269.1">
    <property type="nucleotide sequence ID" value="NC_009925.1"/>
</dbReference>
<dbReference type="NCBIfam" id="NF002956">
    <property type="entry name" value="PRK03612.1"/>
    <property type="match status" value="1"/>
</dbReference>
<dbReference type="Pfam" id="PF01564">
    <property type="entry name" value="Spermine_synth"/>
    <property type="match status" value="1"/>
</dbReference>
<evidence type="ECO:0000256" key="4">
    <source>
        <dbReference type="HAMAP-Rule" id="MF_00198"/>
    </source>
</evidence>
<comment type="catalytic activity">
    <reaction evidence="4">
        <text>S-adenosyl 3-(methylsulfanyl)propylamine + putrescine = S-methyl-5'-thioadenosine + spermidine + H(+)</text>
        <dbReference type="Rhea" id="RHEA:12721"/>
        <dbReference type="ChEBI" id="CHEBI:15378"/>
        <dbReference type="ChEBI" id="CHEBI:17509"/>
        <dbReference type="ChEBI" id="CHEBI:57443"/>
        <dbReference type="ChEBI" id="CHEBI:57834"/>
        <dbReference type="ChEBI" id="CHEBI:326268"/>
        <dbReference type="EC" id="2.5.1.16"/>
    </reaction>
</comment>
<dbReference type="PANTHER" id="PTHR43317">
    <property type="entry name" value="THERMOSPERMINE SYNTHASE ACAULIS5"/>
    <property type="match status" value="1"/>
</dbReference>
<evidence type="ECO:0000256" key="2">
    <source>
        <dbReference type="ARBA" id="ARBA00022679"/>
    </source>
</evidence>
<dbReference type="GO" id="GO:0008295">
    <property type="term" value="P:spermidine biosynthetic process"/>
    <property type="evidence" value="ECO:0007669"/>
    <property type="project" value="UniProtKB-UniRule"/>
</dbReference>
<keyword evidence="2 4" id="KW-0808">Transferase</keyword>
<dbReference type="EC" id="2.5.1.16" evidence="4"/>
<keyword evidence="4" id="KW-0472">Membrane</keyword>
<comment type="function">
    <text evidence="4">Catalyzes the irreversible transfer of a propylamine group from the amino donor S-adenosylmethioninamine (decarboxy-AdoMet) to putrescine (1,4-diaminobutane) to yield spermidine.</text>
</comment>
<keyword evidence="4" id="KW-1133">Transmembrane helix</keyword>
<feature type="binding site" evidence="4">
    <location>
        <position position="311"/>
    </location>
    <ligand>
        <name>spermidine</name>
        <dbReference type="ChEBI" id="CHEBI:57834"/>
    </ligand>
</feature>
<gene>
    <name evidence="4 7" type="primary">speE</name>
    <name evidence="7" type="ordered locus">AM1_1731</name>
</gene>
<dbReference type="HAMAP" id="MF_00198">
    <property type="entry name" value="Spermidine_synth"/>
    <property type="match status" value="1"/>
</dbReference>
<feature type="binding site" evidence="4">
    <location>
        <position position="390"/>
    </location>
    <ligand>
        <name>S-methyl-5'-thioadenosine</name>
        <dbReference type="ChEBI" id="CHEBI:17509"/>
    </ligand>
</feature>
<dbReference type="OrthoDB" id="9793120at2"/>
<dbReference type="PROSITE" id="PS51006">
    <property type="entry name" value="PABS_2"/>
    <property type="match status" value="1"/>
</dbReference>
<dbReference type="STRING" id="329726.AM1_1731"/>
<feature type="transmembrane region" description="Helical" evidence="4">
    <location>
        <begin position="214"/>
        <end position="233"/>
    </location>
</feature>
<feature type="binding site" evidence="4">
    <location>
        <begin position="365"/>
        <end position="366"/>
    </location>
    <ligand>
        <name>S-methyl-5'-thioadenosine</name>
        <dbReference type="ChEBI" id="CHEBI:17509"/>
    </ligand>
</feature>
<evidence type="ECO:0000256" key="3">
    <source>
        <dbReference type="ARBA" id="ARBA00023115"/>
    </source>
</evidence>
<feature type="binding site" evidence="4">
    <location>
        <position position="257"/>
    </location>
    <ligand>
        <name>S-methyl-5'-thioadenosine</name>
        <dbReference type="ChEBI" id="CHEBI:17509"/>
    </ligand>
</feature>
<keyword evidence="4" id="KW-0745">Spermidine biosynthesis</keyword>